<protein>
    <submittedName>
        <fullName evidence="1">Uncharacterized protein</fullName>
    </submittedName>
</protein>
<accession>A0A0A9CRC6</accession>
<dbReference type="AlphaFoldDB" id="A0A0A9CRC6"/>
<sequence length="25" mass="2668">MPRLHILLLSGPMSSARLYAPSASV</sequence>
<evidence type="ECO:0000313" key="1">
    <source>
        <dbReference type="EMBL" id="JAD78899.1"/>
    </source>
</evidence>
<dbReference type="EMBL" id="GBRH01218996">
    <property type="protein sequence ID" value="JAD78899.1"/>
    <property type="molecule type" value="Transcribed_RNA"/>
</dbReference>
<proteinExistence type="predicted"/>
<reference evidence="1" key="2">
    <citation type="journal article" date="2015" name="Data Brief">
        <title>Shoot transcriptome of the giant reed, Arundo donax.</title>
        <authorList>
            <person name="Barrero R.A."/>
            <person name="Guerrero F.D."/>
            <person name="Moolhuijzen P."/>
            <person name="Goolsby J.A."/>
            <person name="Tidwell J."/>
            <person name="Bellgard S.E."/>
            <person name="Bellgard M.I."/>
        </authorList>
    </citation>
    <scope>NUCLEOTIDE SEQUENCE</scope>
    <source>
        <tissue evidence="1">Shoot tissue taken approximately 20 cm above the soil surface</tissue>
    </source>
</reference>
<organism evidence="1">
    <name type="scientific">Arundo donax</name>
    <name type="common">Giant reed</name>
    <name type="synonym">Donax arundinaceus</name>
    <dbReference type="NCBI Taxonomy" id="35708"/>
    <lineage>
        <taxon>Eukaryota</taxon>
        <taxon>Viridiplantae</taxon>
        <taxon>Streptophyta</taxon>
        <taxon>Embryophyta</taxon>
        <taxon>Tracheophyta</taxon>
        <taxon>Spermatophyta</taxon>
        <taxon>Magnoliopsida</taxon>
        <taxon>Liliopsida</taxon>
        <taxon>Poales</taxon>
        <taxon>Poaceae</taxon>
        <taxon>PACMAD clade</taxon>
        <taxon>Arundinoideae</taxon>
        <taxon>Arundineae</taxon>
        <taxon>Arundo</taxon>
    </lineage>
</organism>
<name>A0A0A9CRC6_ARUDO</name>
<reference evidence="1" key="1">
    <citation type="submission" date="2014-09" db="EMBL/GenBank/DDBJ databases">
        <authorList>
            <person name="Magalhaes I.L.F."/>
            <person name="Oliveira U."/>
            <person name="Santos F.R."/>
            <person name="Vidigal T.H.D.A."/>
            <person name="Brescovit A.D."/>
            <person name="Santos A.J."/>
        </authorList>
    </citation>
    <scope>NUCLEOTIDE SEQUENCE</scope>
    <source>
        <tissue evidence="1">Shoot tissue taken approximately 20 cm above the soil surface</tissue>
    </source>
</reference>